<evidence type="ECO:0000259" key="1">
    <source>
        <dbReference type="Pfam" id="PF01890"/>
    </source>
</evidence>
<dbReference type="PANTHER" id="PTHR37477">
    <property type="entry name" value="COBALT-PRECORRIN-5A HYDROLASE"/>
    <property type="match status" value="1"/>
</dbReference>
<dbReference type="Pfam" id="PF01890">
    <property type="entry name" value="CbiG_C"/>
    <property type="match status" value="1"/>
</dbReference>
<keyword evidence="3" id="KW-1185">Reference proteome</keyword>
<gene>
    <name evidence="2" type="ORF">HF203_13865</name>
</gene>
<dbReference type="RefSeq" id="WP_168670698.1">
    <property type="nucleotide sequence ID" value="NZ_JAAXKX010000024.1"/>
</dbReference>
<evidence type="ECO:0000313" key="2">
    <source>
        <dbReference type="EMBL" id="NKN34308.1"/>
    </source>
</evidence>
<dbReference type="InterPro" id="IPR052553">
    <property type="entry name" value="CbiG_hydrolase"/>
</dbReference>
<dbReference type="Gene3D" id="3.30.420.180">
    <property type="entry name" value="CobE/GbiG C-terminal domain"/>
    <property type="match status" value="1"/>
</dbReference>
<name>A0ABX1IAK8_9GAMM</name>
<dbReference type="PANTHER" id="PTHR37477:SF1">
    <property type="entry name" value="COBALT-PRECORRIN-5A HYDROLASE"/>
    <property type="match status" value="1"/>
</dbReference>
<organism evidence="2 3">
    <name type="scientific">Marichromatium bheemlicum</name>
    <dbReference type="NCBI Taxonomy" id="365339"/>
    <lineage>
        <taxon>Bacteria</taxon>
        <taxon>Pseudomonadati</taxon>
        <taxon>Pseudomonadota</taxon>
        <taxon>Gammaproteobacteria</taxon>
        <taxon>Chromatiales</taxon>
        <taxon>Chromatiaceae</taxon>
        <taxon>Marichromatium</taxon>
    </lineage>
</organism>
<dbReference type="Proteomes" id="UP000740754">
    <property type="component" value="Unassembled WGS sequence"/>
</dbReference>
<protein>
    <submittedName>
        <fullName evidence="2">Cobalamin biosynthesis protein</fullName>
    </submittedName>
</protein>
<reference evidence="2 3" key="1">
    <citation type="submission" date="2020-04" db="EMBL/GenBank/DDBJ databases">
        <title>Draft Whole-Genome sequence of Marichromatium bheemlicum DSM 18632, type strain.</title>
        <authorList>
            <person name="Kyndt J.A."/>
            <person name="Meyer T.E."/>
        </authorList>
    </citation>
    <scope>NUCLEOTIDE SEQUENCE [LARGE SCALE GENOMIC DNA]</scope>
    <source>
        <strain evidence="2 3">DSM 18632</strain>
    </source>
</reference>
<sequence length="132" mass="13265">MAESGRAITIGVGFQRGVARASLESAIDAALGPLGAIEVRALASLEHKCAEPALRALAAARGWPLLGLAAAQLAEIEVPNGSARVANAVATPSVAEAAALYAAGGTRLLLPRQIYRDPASKAITLAIAASTD</sequence>
<dbReference type="InterPro" id="IPR036518">
    <property type="entry name" value="CobE/GbiG_C_sf"/>
</dbReference>
<feature type="domain" description="CobE/GbiG C-terminal" evidence="1">
    <location>
        <begin position="8"/>
        <end position="128"/>
    </location>
</feature>
<dbReference type="EMBL" id="JAAXKX010000024">
    <property type="protein sequence ID" value="NKN34308.1"/>
    <property type="molecule type" value="Genomic_DNA"/>
</dbReference>
<proteinExistence type="predicted"/>
<dbReference type="InterPro" id="IPR002750">
    <property type="entry name" value="CobE/GbiG_C"/>
</dbReference>
<evidence type="ECO:0000313" key="3">
    <source>
        <dbReference type="Proteomes" id="UP000740754"/>
    </source>
</evidence>
<dbReference type="SUPFAM" id="SSF159664">
    <property type="entry name" value="CobE/GbiG C-terminal domain-like"/>
    <property type="match status" value="1"/>
</dbReference>
<comment type="caution">
    <text evidence="2">The sequence shown here is derived from an EMBL/GenBank/DDBJ whole genome shotgun (WGS) entry which is preliminary data.</text>
</comment>
<accession>A0ABX1IAK8</accession>